<keyword evidence="11" id="KW-0067">ATP-binding</keyword>
<evidence type="ECO:0000256" key="12">
    <source>
        <dbReference type="ARBA" id="ARBA00022842"/>
    </source>
</evidence>
<keyword evidence="7 17" id="KW-0808">Transferase</keyword>
<dbReference type="InterPro" id="IPR002192">
    <property type="entry name" value="PPDK_AMP/ATP-bd"/>
</dbReference>
<dbReference type="GO" id="GO:0008986">
    <property type="term" value="F:pyruvate, water dikinase activity"/>
    <property type="evidence" value="ECO:0007669"/>
    <property type="project" value="UniProtKB-EC"/>
</dbReference>
<dbReference type="Pfam" id="PF01326">
    <property type="entry name" value="PPDK_N"/>
    <property type="match status" value="1"/>
</dbReference>
<name>G7Q7X2_9BACT</name>
<dbReference type="EMBL" id="CM001368">
    <property type="protein sequence ID" value="EHJ47666.1"/>
    <property type="molecule type" value="Genomic_DNA"/>
</dbReference>
<organism evidence="17 18">
    <name type="scientific">Solidesulfovibrio carbinoliphilus subsp. oakridgensis</name>
    <dbReference type="NCBI Taxonomy" id="694327"/>
    <lineage>
        <taxon>Bacteria</taxon>
        <taxon>Pseudomonadati</taxon>
        <taxon>Thermodesulfobacteriota</taxon>
        <taxon>Desulfovibrionia</taxon>
        <taxon>Desulfovibrionales</taxon>
        <taxon>Desulfovibrionaceae</taxon>
        <taxon>Solidesulfovibrio</taxon>
    </lineage>
</organism>
<dbReference type="InterPro" id="IPR013815">
    <property type="entry name" value="ATP_grasp_subdomain_1"/>
</dbReference>
<evidence type="ECO:0000256" key="5">
    <source>
        <dbReference type="ARBA" id="ARBA00011996"/>
    </source>
</evidence>
<dbReference type="eggNOG" id="COG0574">
    <property type="taxonomic scope" value="Bacteria"/>
</dbReference>
<dbReference type="STRING" id="694327.DFW101_1658"/>
<keyword evidence="9" id="KW-0547">Nucleotide-binding</keyword>
<dbReference type="InterPro" id="IPR008279">
    <property type="entry name" value="PEP-util_enz_mobile_dom"/>
</dbReference>
<dbReference type="Proteomes" id="UP000004662">
    <property type="component" value="Chromosome"/>
</dbReference>
<evidence type="ECO:0000256" key="9">
    <source>
        <dbReference type="ARBA" id="ARBA00022741"/>
    </source>
</evidence>
<comment type="catalytic activity">
    <reaction evidence="14">
        <text>pyruvate + ATP + H2O = phosphoenolpyruvate + AMP + phosphate + 2 H(+)</text>
        <dbReference type="Rhea" id="RHEA:11364"/>
        <dbReference type="ChEBI" id="CHEBI:15361"/>
        <dbReference type="ChEBI" id="CHEBI:15377"/>
        <dbReference type="ChEBI" id="CHEBI:15378"/>
        <dbReference type="ChEBI" id="CHEBI:30616"/>
        <dbReference type="ChEBI" id="CHEBI:43474"/>
        <dbReference type="ChEBI" id="CHEBI:58702"/>
        <dbReference type="ChEBI" id="CHEBI:456215"/>
        <dbReference type="EC" id="2.7.9.2"/>
    </reaction>
</comment>
<keyword evidence="8" id="KW-0479">Metal-binding</keyword>
<keyword evidence="17" id="KW-0670">Pyruvate</keyword>
<evidence type="ECO:0000259" key="15">
    <source>
        <dbReference type="Pfam" id="PF00391"/>
    </source>
</evidence>
<comment type="similarity">
    <text evidence="4">Belongs to the PEP-utilizing enzyme family.</text>
</comment>
<keyword evidence="12" id="KW-0460">Magnesium</keyword>
<dbReference type="OrthoDB" id="9760711at2"/>
<reference evidence="18" key="1">
    <citation type="journal article" date="2015" name="Genome Announc.">
        <title>High-Quality Draft Genome Sequence of Desulfovibrio carbinoliphilus FW-101-2B, an Organic Acid-Oxidizing Sulfate-Reducing Bacterium Isolated from Uranium(VI)-Contaminated Groundwater.</title>
        <authorList>
            <person name="Ramsay B.D."/>
            <person name="Hwang C."/>
            <person name="Woo H.L."/>
            <person name="Carroll S.L."/>
            <person name="Lucas S."/>
            <person name="Han J."/>
            <person name="Lapidus A.L."/>
            <person name="Cheng J.F."/>
            <person name="Goodwin L.A."/>
            <person name="Pitluck S."/>
            <person name="Peters L."/>
            <person name="Chertkov O."/>
            <person name="Held B."/>
            <person name="Detter J.C."/>
            <person name="Han C.S."/>
            <person name="Tapia R."/>
            <person name="Land M.L."/>
            <person name="Hauser L.J."/>
            <person name="Kyrpides N.C."/>
            <person name="Ivanova N.N."/>
            <person name="Mikhailova N."/>
            <person name="Pagani I."/>
            <person name="Woyke T."/>
            <person name="Arkin A.P."/>
            <person name="Dehal P."/>
            <person name="Chivian D."/>
            <person name="Criddle C.S."/>
            <person name="Wu W."/>
            <person name="Chakraborty R."/>
            <person name="Hazen T.C."/>
            <person name="Fields M.W."/>
        </authorList>
    </citation>
    <scope>NUCLEOTIDE SEQUENCE [LARGE SCALE GENOMIC DNA]</scope>
    <source>
        <strain evidence="18">FW-101-2B</strain>
    </source>
</reference>
<evidence type="ECO:0000259" key="16">
    <source>
        <dbReference type="Pfam" id="PF01326"/>
    </source>
</evidence>
<evidence type="ECO:0000313" key="17">
    <source>
        <dbReference type="EMBL" id="EHJ47666.1"/>
    </source>
</evidence>
<evidence type="ECO:0000256" key="8">
    <source>
        <dbReference type="ARBA" id="ARBA00022723"/>
    </source>
</evidence>
<dbReference type="GO" id="GO:0006094">
    <property type="term" value="P:gluconeogenesis"/>
    <property type="evidence" value="ECO:0007669"/>
    <property type="project" value="UniProtKB-UniPathway"/>
</dbReference>
<accession>G7Q7X2</accession>
<gene>
    <name evidence="17" type="ORF">DFW101_1658</name>
</gene>
<comment type="pathway">
    <text evidence="3">Carbohydrate biosynthesis; gluconeogenesis.</text>
</comment>
<evidence type="ECO:0000256" key="3">
    <source>
        <dbReference type="ARBA" id="ARBA00004742"/>
    </source>
</evidence>
<dbReference type="RefSeq" id="WP_009181060.1">
    <property type="nucleotide sequence ID" value="NZ_CM001368.1"/>
</dbReference>
<dbReference type="Gene3D" id="3.50.30.10">
    <property type="entry name" value="Phosphohistidine domain"/>
    <property type="match status" value="1"/>
</dbReference>
<dbReference type="GO" id="GO:0046872">
    <property type="term" value="F:metal ion binding"/>
    <property type="evidence" value="ECO:0007669"/>
    <property type="project" value="UniProtKB-KW"/>
</dbReference>
<comment type="cofactor">
    <cofactor evidence="1">
        <name>Mg(2+)</name>
        <dbReference type="ChEBI" id="CHEBI:18420"/>
    </cofactor>
</comment>
<dbReference type="SUPFAM" id="SSF52009">
    <property type="entry name" value="Phosphohistidine domain"/>
    <property type="match status" value="1"/>
</dbReference>
<dbReference type="EC" id="2.7.9.2" evidence="5"/>
<dbReference type="GO" id="GO:0005524">
    <property type="term" value="F:ATP binding"/>
    <property type="evidence" value="ECO:0007669"/>
    <property type="project" value="UniProtKB-KW"/>
</dbReference>
<dbReference type="Gene3D" id="3.30.1490.20">
    <property type="entry name" value="ATP-grasp fold, A domain"/>
    <property type="match status" value="1"/>
</dbReference>
<sequence length="876" mass="92664">MGTVFEGLRSLVASFSRREGGLQSGETAAVFREKYNHFQSLLESNTELLKICAEMEVMLEGREVFGMAFIRSRSSRAVFHAIRMIKSFERLSNRPQPVLLDLVERLSAEIKAVAGGRHGQAAGALVLDLSEITAGMVDQVGGKCANLGEIGSRVGLPVPAGFAVTTSAFRAFFEEAGLFETVASLRLGITPDDPASMAAAAEEIQAAILRASLPVAVAGGLAGAVAGIAGRESGPGPGPVRFAVRSSAIGEDGELSFAGQYLTMLNVAPDRIESAYKFVIASLYTPRAMSYRLLKGIPDDDVAMAVACLQLIPSKAAGVLYTRLPEDPCRDEVLINAVWGLGPYAVDGVVIPDTIRLDRESLAVTVRQTAEKDRMLVASEAGGLVDAPVDEALRREPCLSDAMARRLAAWGLSLERHFGRPQDMEWALDPAGEPVVLQSRQLTALSDAGCAAGGPPVAGAEVLIEGGQTACSGVGAGPVHLVRTDDDLDAFPPGAVLVAPHSSPQFMVAMQRAAAIVTDQGSVTGHMASLSREFGVPTLLGLREATRLLAEGQVVTVDAASGRIYRGRVESLLATAGDTAAAFMAGTQVHGILADVARRIIPLTLLDPKSPAFRPENCQSLHDVIRLLHEWSYGEMFAISDLAAGQRGVTVILEATTGLDLHIIDLGGGIRPSASGQTRVRPGDIVSRPFAALLTGLVLAGEAKAVRPVNLGGFLSVMSEQMLSQPKAGSERFGEKSYAIISEKYLNFSSRVGYHYGVLDCYCGATVNKNYITFSFAGGAADDVKRSRRVRAIARILQELGFAVETVADRVSGRFQKVPAADIEEKLGHMGRLLQFTRQTDMLMVSESSIEAMVACFLSGAPCFDPARAGGEAGTA</sequence>
<dbReference type="Pfam" id="PF00391">
    <property type="entry name" value="PEP-utilizers"/>
    <property type="match status" value="1"/>
</dbReference>
<dbReference type="PANTHER" id="PTHR43030:SF1">
    <property type="entry name" value="PHOSPHOENOLPYRUVATE SYNTHASE"/>
    <property type="match status" value="1"/>
</dbReference>
<dbReference type="InterPro" id="IPR006319">
    <property type="entry name" value="PEP_synth"/>
</dbReference>
<evidence type="ECO:0000256" key="2">
    <source>
        <dbReference type="ARBA" id="ARBA00002988"/>
    </source>
</evidence>
<keyword evidence="18" id="KW-1185">Reference proteome</keyword>
<dbReference type="AlphaFoldDB" id="G7Q7X2"/>
<protein>
    <recommendedName>
        <fullName evidence="6">Phosphoenolpyruvate synthase</fullName>
        <ecNumber evidence="5">2.7.9.2</ecNumber>
    </recommendedName>
    <alternativeName>
        <fullName evidence="13">Pyruvate, water dikinase</fullName>
    </alternativeName>
</protein>
<keyword evidence="10" id="KW-0418">Kinase</keyword>
<dbReference type="PANTHER" id="PTHR43030">
    <property type="entry name" value="PHOSPHOENOLPYRUVATE SYNTHASE"/>
    <property type="match status" value="1"/>
</dbReference>
<dbReference type="HOGENOM" id="CLU_011040_0_0_7"/>
<proteinExistence type="inferred from homology"/>
<dbReference type="Gene3D" id="3.30.470.20">
    <property type="entry name" value="ATP-grasp fold, B domain"/>
    <property type="match status" value="1"/>
</dbReference>
<dbReference type="UniPathway" id="UPA00138"/>
<evidence type="ECO:0000256" key="11">
    <source>
        <dbReference type="ARBA" id="ARBA00022840"/>
    </source>
</evidence>
<comment type="function">
    <text evidence="2">Catalyzes the phosphorylation of pyruvate to phosphoenolpyruvate.</text>
</comment>
<evidence type="ECO:0000256" key="7">
    <source>
        <dbReference type="ARBA" id="ARBA00022679"/>
    </source>
</evidence>
<feature type="domain" description="Pyruvate phosphate dikinase AMP/ATP-binding" evidence="16">
    <location>
        <begin position="138"/>
        <end position="447"/>
    </location>
</feature>
<evidence type="ECO:0000313" key="18">
    <source>
        <dbReference type="Proteomes" id="UP000004662"/>
    </source>
</evidence>
<feature type="domain" description="PEP-utilising enzyme mobile" evidence="15">
    <location>
        <begin position="491"/>
        <end position="562"/>
    </location>
</feature>
<evidence type="ECO:0000256" key="6">
    <source>
        <dbReference type="ARBA" id="ARBA00021623"/>
    </source>
</evidence>
<evidence type="ECO:0000256" key="1">
    <source>
        <dbReference type="ARBA" id="ARBA00001946"/>
    </source>
</evidence>
<evidence type="ECO:0000256" key="13">
    <source>
        <dbReference type="ARBA" id="ARBA00033470"/>
    </source>
</evidence>
<evidence type="ECO:0000256" key="4">
    <source>
        <dbReference type="ARBA" id="ARBA00007837"/>
    </source>
</evidence>
<dbReference type="InterPro" id="IPR036637">
    <property type="entry name" value="Phosphohistidine_dom_sf"/>
</dbReference>
<dbReference type="SUPFAM" id="SSF56059">
    <property type="entry name" value="Glutathione synthetase ATP-binding domain-like"/>
    <property type="match status" value="1"/>
</dbReference>
<evidence type="ECO:0000256" key="14">
    <source>
        <dbReference type="ARBA" id="ARBA00047700"/>
    </source>
</evidence>
<evidence type="ECO:0000256" key="10">
    <source>
        <dbReference type="ARBA" id="ARBA00022777"/>
    </source>
</evidence>
<dbReference type="eggNOG" id="COG3848">
    <property type="taxonomic scope" value="Bacteria"/>
</dbReference>